<name>A0A8J9VIN0_9NEOP</name>
<gene>
    <name evidence="1" type="ORF">BINO364_LOCUS12436</name>
</gene>
<dbReference type="AlphaFoldDB" id="A0A8J9VIN0"/>
<evidence type="ECO:0000313" key="1">
    <source>
        <dbReference type="EMBL" id="CAH0727040.1"/>
    </source>
</evidence>
<accession>A0A8J9VIN0</accession>
<protein>
    <submittedName>
        <fullName evidence="1">Uncharacterized protein</fullName>
    </submittedName>
</protein>
<proteinExistence type="predicted"/>
<organism evidence="1 2">
    <name type="scientific">Brenthis ino</name>
    <name type="common">lesser marbled fritillary</name>
    <dbReference type="NCBI Taxonomy" id="405034"/>
    <lineage>
        <taxon>Eukaryota</taxon>
        <taxon>Metazoa</taxon>
        <taxon>Ecdysozoa</taxon>
        <taxon>Arthropoda</taxon>
        <taxon>Hexapoda</taxon>
        <taxon>Insecta</taxon>
        <taxon>Pterygota</taxon>
        <taxon>Neoptera</taxon>
        <taxon>Endopterygota</taxon>
        <taxon>Lepidoptera</taxon>
        <taxon>Glossata</taxon>
        <taxon>Ditrysia</taxon>
        <taxon>Papilionoidea</taxon>
        <taxon>Nymphalidae</taxon>
        <taxon>Heliconiinae</taxon>
        <taxon>Argynnini</taxon>
        <taxon>Brenthis</taxon>
    </lineage>
</organism>
<sequence length="82" mass="9121">MNSDFYQQRIPNKLFLIQIIGYDEERAAQNESTTANVIVKPNASLELKRVGPNLANLRASKSRVTFKNKRPAATTAALSENS</sequence>
<feature type="non-terminal residue" evidence="1">
    <location>
        <position position="82"/>
    </location>
</feature>
<keyword evidence="2" id="KW-1185">Reference proteome</keyword>
<reference evidence="1" key="1">
    <citation type="submission" date="2021-12" db="EMBL/GenBank/DDBJ databases">
        <authorList>
            <person name="Martin H S."/>
        </authorList>
    </citation>
    <scope>NUCLEOTIDE SEQUENCE</scope>
</reference>
<dbReference type="Proteomes" id="UP000838878">
    <property type="component" value="Chromosome 6"/>
</dbReference>
<evidence type="ECO:0000313" key="2">
    <source>
        <dbReference type="Proteomes" id="UP000838878"/>
    </source>
</evidence>
<dbReference type="EMBL" id="OV170226">
    <property type="protein sequence ID" value="CAH0727040.1"/>
    <property type="molecule type" value="Genomic_DNA"/>
</dbReference>